<reference evidence="2" key="1">
    <citation type="journal article" date="2022" name="bioRxiv">
        <title>Sequencing and chromosome-scale assembly of the giantPleurodeles waltlgenome.</title>
        <authorList>
            <person name="Brown T."/>
            <person name="Elewa A."/>
            <person name="Iarovenko S."/>
            <person name="Subramanian E."/>
            <person name="Araus A.J."/>
            <person name="Petzold A."/>
            <person name="Susuki M."/>
            <person name="Suzuki K.-i.T."/>
            <person name="Hayashi T."/>
            <person name="Toyoda A."/>
            <person name="Oliveira C."/>
            <person name="Osipova E."/>
            <person name="Leigh N.D."/>
            <person name="Simon A."/>
            <person name="Yun M.H."/>
        </authorList>
    </citation>
    <scope>NUCLEOTIDE SEQUENCE</scope>
    <source>
        <strain evidence="2">20211129_DDA</strain>
        <tissue evidence="2">Liver</tissue>
    </source>
</reference>
<keyword evidence="3" id="KW-1185">Reference proteome</keyword>
<proteinExistence type="predicted"/>
<gene>
    <name evidence="2" type="ORF">NDU88_009592</name>
</gene>
<name>A0AAV7QV13_PLEWA</name>
<comment type="caution">
    <text evidence="2">The sequence shown here is derived from an EMBL/GenBank/DDBJ whole genome shotgun (WGS) entry which is preliminary data.</text>
</comment>
<feature type="region of interest" description="Disordered" evidence="1">
    <location>
        <begin position="111"/>
        <end position="134"/>
    </location>
</feature>
<evidence type="ECO:0000313" key="2">
    <source>
        <dbReference type="EMBL" id="KAJ1143282.1"/>
    </source>
</evidence>
<organism evidence="2 3">
    <name type="scientific">Pleurodeles waltl</name>
    <name type="common">Iberian ribbed newt</name>
    <dbReference type="NCBI Taxonomy" id="8319"/>
    <lineage>
        <taxon>Eukaryota</taxon>
        <taxon>Metazoa</taxon>
        <taxon>Chordata</taxon>
        <taxon>Craniata</taxon>
        <taxon>Vertebrata</taxon>
        <taxon>Euteleostomi</taxon>
        <taxon>Amphibia</taxon>
        <taxon>Batrachia</taxon>
        <taxon>Caudata</taxon>
        <taxon>Salamandroidea</taxon>
        <taxon>Salamandridae</taxon>
        <taxon>Pleurodelinae</taxon>
        <taxon>Pleurodeles</taxon>
    </lineage>
</organism>
<dbReference type="AlphaFoldDB" id="A0AAV7QV13"/>
<evidence type="ECO:0000313" key="3">
    <source>
        <dbReference type="Proteomes" id="UP001066276"/>
    </source>
</evidence>
<protein>
    <submittedName>
        <fullName evidence="2">Uncharacterized protein</fullName>
    </submittedName>
</protein>
<dbReference type="EMBL" id="JANPWB010000010">
    <property type="protein sequence ID" value="KAJ1143282.1"/>
    <property type="molecule type" value="Genomic_DNA"/>
</dbReference>
<sequence>MDLPTSGGQPCESRASGTRGHDLQFILAQFRGSPRGFNVTVFPPGGAQSENGPLPGPRCAGIVRVPWGRCPDAHSADALPLGVRGPRSLPGSGHRPSAFCPLCVPRLPRAPTSNSVSRLSPLDPPQRQRDRRGVPTIRRHRGLFNYRCSNSHLCPPSTILAPDGYSRLGCLRFGETAGRSLAELSALLGSPGSVLLCR</sequence>
<evidence type="ECO:0000256" key="1">
    <source>
        <dbReference type="SAM" id="MobiDB-lite"/>
    </source>
</evidence>
<accession>A0AAV7QV13</accession>
<dbReference type="Proteomes" id="UP001066276">
    <property type="component" value="Chromosome 6"/>
</dbReference>